<accession>A0ABZ0ZVT9</accession>
<keyword evidence="4" id="KW-0411">Iron-sulfur</keyword>
<keyword evidence="3" id="KW-0408">Iron</keyword>
<dbReference type="InterPro" id="IPR018967">
    <property type="entry name" value="FeS-contain_CDGSH-typ"/>
</dbReference>
<evidence type="ECO:0000259" key="5">
    <source>
        <dbReference type="Pfam" id="PF09360"/>
    </source>
</evidence>
<name>A0ABZ0ZVT9_9ACTN</name>
<feature type="domain" description="Iron-binding zinc finger CDGSH type" evidence="5">
    <location>
        <begin position="11"/>
        <end position="56"/>
    </location>
</feature>
<reference evidence="7" key="1">
    <citation type="submission" date="2023-12" db="EMBL/GenBank/DDBJ databases">
        <title>Novel species in genus Nocardioides.</title>
        <authorList>
            <person name="Zhou H."/>
        </authorList>
    </citation>
    <scope>NUCLEOTIDE SEQUENCE [LARGE SCALE GENOMIC DNA]</scope>
    <source>
        <strain evidence="7">HM61</strain>
    </source>
</reference>
<dbReference type="Proteomes" id="UP001327225">
    <property type="component" value="Chromosome"/>
</dbReference>
<gene>
    <name evidence="6" type="ORF">SHK19_09360</name>
</gene>
<dbReference type="Gene3D" id="3.40.5.90">
    <property type="entry name" value="CDGSH iron-sulfur domain, mitoNEET-type"/>
    <property type="match status" value="1"/>
</dbReference>
<evidence type="ECO:0000256" key="3">
    <source>
        <dbReference type="ARBA" id="ARBA00023004"/>
    </source>
</evidence>
<evidence type="ECO:0000313" key="6">
    <source>
        <dbReference type="EMBL" id="WQQ28423.1"/>
    </source>
</evidence>
<keyword evidence="1" id="KW-0001">2Fe-2S</keyword>
<dbReference type="EMBL" id="CP141059">
    <property type="protein sequence ID" value="WQQ28423.1"/>
    <property type="molecule type" value="Genomic_DNA"/>
</dbReference>
<sequence>MNECQVTVIPDGPALIRGADRILDDEGRAHEVERPVVAVCLCGLTQRPPWCDATHKVAQ</sequence>
<keyword evidence="2" id="KW-0479">Metal-binding</keyword>
<dbReference type="RefSeq" id="WP_322457278.1">
    <property type="nucleotide sequence ID" value="NZ_CP141059.1"/>
</dbReference>
<keyword evidence="7" id="KW-1185">Reference proteome</keyword>
<evidence type="ECO:0000256" key="4">
    <source>
        <dbReference type="ARBA" id="ARBA00023014"/>
    </source>
</evidence>
<organism evidence="6 7">
    <name type="scientific">Nocardioides bizhenqiangii</name>
    <dbReference type="NCBI Taxonomy" id="3095076"/>
    <lineage>
        <taxon>Bacteria</taxon>
        <taxon>Bacillati</taxon>
        <taxon>Actinomycetota</taxon>
        <taxon>Actinomycetes</taxon>
        <taxon>Propionibacteriales</taxon>
        <taxon>Nocardioidaceae</taxon>
        <taxon>Nocardioides</taxon>
    </lineage>
</organism>
<dbReference type="Pfam" id="PF09360">
    <property type="entry name" value="zf-CDGSH"/>
    <property type="match status" value="1"/>
</dbReference>
<protein>
    <submittedName>
        <fullName evidence="6">CDGSH iron-sulfur domain-containing protein</fullName>
    </submittedName>
</protein>
<evidence type="ECO:0000256" key="2">
    <source>
        <dbReference type="ARBA" id="ARBA00022723"/>
    </source>
</evidence>
<evidence type="ECO:0000256" key="1">
    <source>
        <dbReference type="ARBA" id="ARBA00022714"/>
    </source>
</evidence>
<evidence type="ECO:0000313" key="7">
    <source>
        <dbReference type="Proteomes" id="UP001327225"/>
    </source>
</evidence>
<proteinExistence type="predicted"/>
<dbReference type="InterPro" id="IPR042216">
    <property type="entry name" value="MitoNEET_CISD"/>
</dbReference>